<protein>
    <submittedName>
        <fullName evidence="1">Uncharacterized protein</fullName>
    </submittedName>
</protein>
<name>A0A1J5P803_9ZZZZ</name>
<accession>A0A1J5P803</accession>
<gene>
    <name evidence="1" type="ORF">GALL_507120</name>
</gene>
<reference evidence="1" key="1">
    <citation type="submission" date="2016-10" db="EMBL/GenBank/DDBJ databases">
        <title>Sequence of Gallionella enrichment culture.</title>
        <authorList>
            <person name="Poehlein A."/>
            <person name="Muehling M."/>
            <person name="Daniel R."/>
        </authorList>
    </citation>
    <scope>NUCLEOTIDE SEQUENCE</scope>
</reference>
<dbReference type="EMBL" id="MLJW01005755">
    <property type="protein sequence ID" value="OIQ67705.1"/>
    <property type="molecule type" value="Genomic_DNA"/>
</dbReference>
<comment type="caution">
    <text evidence="1">The sequence shown here is derived from an EMBL/GenBank/DDBJ whole genome shotgun (WGS) entry which is preliminary data.</text>
</comment>
<evidence type="ECO:0000313" key="1">
    <source>
        <dbReference type="EMBL" id="OIQ67705.1"/>
    </source>
</evidence>
<organism evidence="1">
    <name type="scientific">mine drainage metagenome</name>
    <dbReference type="NCBI Taxonomy" id="410659"/>
    <lineage>
        <taxon>unclassified sequences</taxon>
        <taxon>metagenomes</taxon>
        <taxon>ecological metagenomes</taxon>
    </lineage>
</organism>
<dbReference type="AlphaFoldDB" id="A0A1J5P803"/>
<proteinExistence type="predicted"/>
<sequence>MGLSHLPAAVALVDALEKSLIQGLEAIRLAGRRQTLGGNRGRNIKPQRQIRLAAVLHPLLQLPKHAQVETTSGPLIGKCCIGEAITQHERSALQSRLDHLLQVVTTSGEDQQAFGQRIHRGLELWHGVARNQLTQPPARLTRGTGAVFAGKGVKRARITADRGQQRLSLSLRSG</sequence>